<evidence type="ECO:0008006" key="4">
    <source>
        <dbReference type="Google" id="ProtNLM"/>
    </source>
</evidence>
<dbReference type="Proteomes" id="UP000182360">
    <property type="component" value="Unassembled WGS sequence"/>
</dbReference>
<dbReference type="AlphaFoldDB" id="A0A1H9APZ4"/>
<keyword evidence="3" id="KW-1185">Reference proteome</keyword>
<sequence length="234" mass="26343">MKKFLACVFILAVFTGAVFYVGWTQFRVKPDTIGIVVSKTSGVDEKPVLNGEFAWHWQFLLPTNATLKTFHIKPYSTQKTISGTLPSGEAYASIYNAQGLFDYSITFDIQLTVSPEAVVELMELNKITDDADLAVYLEGAAGTLAQHAANYILNRAETNTAFRTESLRREEILRGIQIYKDFPELDVSVFSIQNSKLPDYNMYKRISNMQPDQLNPSYGVESQLTEQTEMPEVL</sequence>
<dbReference type="EMBL" id="FOFU01000001">
    <property type="protein sequence ID" value="SEP77988.1"/>
    <property type="molecule type" value="Genomic_DNA"/>
</dbReference>
<dbReference type="OrthoDB" id="368436at2"/>
<gene>
    <name evidence="2" type="ORF">SAMN04487977_101395</name>
</gene>
<protein>
    <recommendedName>
        <fullName evidence="4">SPFH domain / Band 7 family protein</fullName>
    </recommendedName>
</protein>
<reference evidence="2 3" key="1">
    <citation type="submission" date="2016-10" db="EMBL/GenBank/DDBJ databases">
        <authorList>
            <person name="de Groot N.N."/>
        </authorList>
    </citation>
    <scope>NUCLEOTIDE SEQUENCE [LARGE SCALE GENOMIC DNA]</scope>
    <source>
        <strain evidence="2 3">B25</strain>
    </source>
</reference>
<dbReference type="RefSeq" id="WP_074640384.1">
    <property type="nucleotide sequence ID" value="NZ_AP025286.1"/>
</dbReference>
<dbReference type="STRING" id="163.SAMN04487775_104206"/>
<evidence type="ECO:0000256" key="1">
    <source>
        <dbReference type="SAM" id="MobiDB-lite"/>
    </source>
</evidence>
<accession>A0A1H9APZ4</accession>
<evidence type="ECO:0000313" key="3">
    <source>
        <dbReference type="Proteomes" id="UP000182360"/>
    </source>
</evidence>
<name>A0A1H9APZ4_9SPIR</name>
<organism evidence="2 3">
    <name type="scientific">Treponema bryantii</name>
    <dbReference type="NCBI Taxonomy" id="163"/>
    <lineage>
        <taxon>Bacteria</taxon>
        <taxon>Pseudomonadati</taxon>
        <taxon>Spirochaetota</taxon>
        <taxon>Spirochaetia</taxon>
        <taxon>Spirochaetales</taxon>
        <taxon>Treponemataceae</taxon>
        <taxon>Treponema</taxon>
    </lineage>
</organism>
<feature type="compositionally biased region" description="Polar residues" evidence="1">
    <location>
        <begin position="213"/>
        <end position="228"/>
    </location>
</feature>
<evidence type="ECO:0000313" key="2">
    <source>
        <dbReference type="EMBL" id="SEP77988.1"/>
    </source>
</evidence>
<feature type="region of interest" description="Disordered" evidence="1">
    <location>
        <begin position="213"/>
        <end position="234"/>
    </location>
</feature>
<proteinExistence type="predicted"/>